<protein>
    <submittedName>
        <fullName evidence="4">Putative calcium-binding protein CML13</fullName>
    </submittedName>
</protein>
<dbReference type="Pfam" id="PF13499">
    <property type="entry name" value="EF-hand_7"/>
    <property type="match status" value="2"/>
</dbReference>
<evidence type="ECO:0000256" key="1">
    <source>
        <dbReference type="ARBA" id="ARBA00022737"/>
    </source>
</evidence>
<sequence>MVKCNYFSGSKEHLKDVVNPYPGECLQEGDGFSYPQFKEKSEQISKECFDFIDHDKNGVIDKAELITVMRGIGLNPSEKDAEELIASTAETGKDTISWAVFDDMMNGPCKSEKLNKMNMLAMFLIFDNNKDGFVDATDFQKTMIILEQPFDSRSDHIGRGIKRQIRIVDNDIHIYHWEIQYWTFERRKDDVVNPNPGECLQEGDGFMCPQFSKETEQICKECFDFIDHDKNGVIDKAELITVMRGIGLNPSEKDAEELIASVAETGKDTISWAVFDDMMTGPCKSEKLNKMNMLATFLIFDNNKDGFVDATDFQKTMNSMGQPFGEFESKLIIGEMDEKRQGKLDYKDFVTMMYGESNAE</sequence>
<dbReference type="InterPro" id="IPR018247">
    <property type="entry name" value="EF_Hand_1_Ca_BS"/>
</dbReference>
<name>K1PSM3_MAGGI</name>
<keyword evidence="1" id="KW-0677">Repeat</keyword>
<evidence type="ECO:0000259" key="3">
    <source>
        <dbReference type="PROSITE" id="PS50222"/>
    </source>
</evidence>
<keyword evidence="2" id="KW-0106">Calcium</keyword>
<dbReference type="InParanoid" id="K1PSM3"/>
<feature type="domain" description="EF-hand" evidence="3">
    <location>
        <begin position="114"/>
        <end position="149"/>
    </location>
</feature>
<dbReference type="SUPFAM" id="SSF47473">
    <property type="entry name" value="EF-hand"/>
    <property type="match status" value="2"/>
</dbReference>
<dbReference type="Pfam" id="PF13202">
    <property type="entry name" value="EF-hand_5"/>
    <property type="match status" value="1"/>
</dbReference>
<dbReference type="Pfam" id="PF13405">
    <property type="entry name" value="EF-hand_6"/>
    <property type="match status" value="1"/>
</dbReference>
<dbReference type="InterPro" id="IPR050230">
    <property type="entry name" value="CALM/Myosin/TropC-like"/>
</dbReference>
<dbReference type="PANTHER" id="PTHR23048">
    <property type="entry name" value="MYOSIN LIGHT CHAIN 1, 3"/>
    <property type="match status" value="1"/>
</dbReference>
<proteinExistence type="predicted"/>
<accession>K1PSM3</accession>
<dbReference type="PROSITE" id="PS50222">
    <property type="entry name" value="EF_HAND_2"/>
    <property type="match status" value="4"/>
</dbReference>
<feature type="domain" description="EF-hand" evidence="3">
    <location>
        <begin position="214"/>
        <end position="249"/>
    </location>
</feature>
<dbReference type="PANTHER" id="PTHR23048:SF0">
    <property type="entry name" value="CALMODULIN LIKE 3"/>
    <property type="match status" value="1"/>
</dbReference>
<dbReference type="FunFam" id="1.10.238.10:FF:000178">
    <property type="entry name" value="Calmodulin-2 A"/>
    <property type="match status" value="2"/>
</dbReference>
<dbReference type="InterPro" id="IPR002048">
    <property type="entry name" value="EF_hand_dom"/>
</dbReference>
<dbReference type="Gene3D" id="1.10.238.10">
    <property type="entry name" value="EF-hand"/>
    <property type="match status" value="3"/>
</dbReference>
<feature type="domain" description="EF-hand" evidence="3">
    <location>
        <begin position="40"/>
        <end position="75"/>
    </location>
</feature>
<dbReference type="EMBL" id="JH817706">
    <property type="protein sequence ID" value="EKC24593.1"/>
    <property type="molecule type" value="Genomic_DNA"/>
</dbReference>
<dbReference type="HOGENOM" id="CLU_718240_0_0_1"/>
<evidence type="ECO:0000256" key="2">
    <source>
        <dbReference type="ARBA" id="ARBA00022837"/>
    </source>
</evidence>
<dbReference type="AlphaFoldDB" id="K1PSM3"/>
<feature type="domain" description="EF-hand" evidence="3">
    <location>
        <begin position="288"/>
        <end position="323"/>
    </location>
</feature>
<dbReference type="InterPro" id="IPR011992">
    <property type="entry name" value="EF-hand-dom_pair"/>
</dbReference>
<evidence type="ECO:0000313" key="4">
    <source>
        <dbReference type="EMBL" id="EKC24593.1"/>
    </source>
</evidence>
<reference evidence="4" key="1">
    <citation type="journal article" date="2012" name="Nature">
        <title>The oyster genome reveals stress adaptation and complexity of shell formation.</title>
        <authorList>
            <person name="Zhang G."/>
            <person name="Fang X."/>
            <person name="Guo X."/>
            <person name="Li L."/>
            <person name="Luo R."/>
            <person name="Xu F."/>
            <person name="Yang P."/>
            <person name="Zhang L."/>
            <person name="Wang X."/>
            <person name="Qi H."/>
            <person name="Xiong Z."/>
            <person name="Que H."/>
            <person name="Xie Y."/>
            <person name="Holland P.W."/>
            <person name="Paps J."/>
            <person name="Zhu Y."/>
            <person name="Wu F."/>
            <person name="Chen Y."/>
            <person name="Wang J."/>
            <person name="Peng C."/>
            <person name="Meng J."/>
            <person name="Yang L."/>
            <person name="Liu J."/>
            <person name="Wen B."/>
            <person name="Zhang N."/>
            <person name="Huang Z."/>
            <person name="Zhu Q."/>
            <person name="Feng Y."/>
            <person name="Mount A."/>
            <person name="Hedgecock D."/>
            <person name="Xu Z."/>
            <person name="Liu Y."/>
            <person name="Domazet-Loso T."/>
            <person name="Du Y."/>
            <person name="Sun X."/>
            <person name="Zhang S."/>
            <person name="Liu B."/>
            <person name="Cheng P."/>
            <person name="Jiang X."/>
            <person name="Li J."/>
            <person name="Fan D."/>
            <person name="Wang W."/>
            <person name="Fu W."/>
            <person name="Wang T."/>
            <person name="Wang B."/>
            <person name="Zhang J."/>
            <person name="Peng Z."/>
            <person name="Li Y."/>
            <person name="Li N."/>
            <person name="Wang J."/>
            <person name="Chen M."/>
            <person name="He Y."/>
            <person name="Tan F."/>
            <person name="Song X."/>
            <person name="Zheng Q."/>
            <person name="Huang R."/>
            <person name="Yang H."/>
            <person name="Du X."/>
            <person name="Chen L."/>
            <person name="Yang M."/>
            <person name="Gaffney P.M."/>
            <person name="Wang S."/>
            <person name="Luo L."/>
            <person name="She Z."/>
            <person name="Ming Y."/>
            <person name="Huang W."/>
            <person name="Zhang S."/>
            <person name="Huang B."/>
            <person name="Zhang Y."/>
            <person name="Qu T."/>
            <person name="Ni P."/>
            <person name="Miao G."/>
            <person name="Wang J."/>
            <person name="Wang Q."/>
            <person name="Steinberg C.E."/>
            <person name="Wang H."/>
            <person name="Li N."/>
            <person name="Qian L."/>
            <person name="Zhang G."/>
            <person name="Li Y."/>
            <person name="Yang H."/>
            <person name="Liu X."/>
            <person name="Wang J."/>
            <person name="Yin Y."/>
            <person name="Wang J."/>
        </authorList>
    </citation>
    <scope>NUCLEOTIDE SEQUENCE [LARGE SCALE GENOMIC DNA]</scope>
    <source>
        <strain evidence="4">05x7-T-G4-1.051#20</strain>
    </source>
</reference>
<dbReference type="PROSITE" id="PS00018">
    <property type="entry name" value="EF_HAND_1"/>
    <property type="match status" value="4"/>
</dbReference>
<dbReference type="GO" id="GO:0016460">
    <property type="term" value="C:myosin II complex"/>
    <property type="evidence" value="ECO:0007669"/>
    <property type="project" value="TreeGrafter"/>
</dbReference>
<dbReference type="SMART" id="SM00054">
    <property type="entry name" value="EFh"/>
    <property type="match status" value="5"/>
</dbReference>
<gene>
    <name evidence="4" type="ORF">CGI_10024381</name>
</gene>
<dbReference type="GO" id="GO:0005509">
    <property type="term" value="F:calcium ion binding"/>
    <property type="evidence" value="ECO:0007669"/>
    <property type="project" value="InterPro"/>
</dbReference>
<organism evidence="4">
    <name type="scientific">Magallana gigas</name>
    <name type="common">Pacific oyster</name>
    <name type="synonym">Crassostrea gigas</name>
    <dbReference type="NCBI Taxonomy" id="29159"/>
    <lineage>
        <taxon>Eukaryota</taxon>
        <taxon>Metazoa</taxon>
        <taxon>Spiralia</taxon>
        <taxon>Lophotrochozoa</taxon>
        <taxon>Mollusca</taxon>
        <taxon>Bivalvia</taxon>
        <taxon>Autobranchia</taxon>
        <taxon>Pteriomorphia</taxon>
        <taxon>Ostreida</taxon>
        <taxon>Ostreoidea</taxon>
        <taxon>Ostreidae</taxon>
        <taxon>Magallana</taxon>
    </lineage>
</organism>
<dbReference type="CDD" id="cd00051">
    <property type="entry name" value="EFh"/>
    <property type="match status" value="2"/>
</dbReference>